<evidence type="ECO:0000313" key="3">
    <source>
        <dbReference type="Proteomes" id="UP001177023"/>
    </source>
</evidence>
<name>A0AA36D6W4_9BILA</name>
<feature type="non-terminal residue" evidence="2">
    <location>
        <position position="1"/>
    </location>
</feature>
<keyword evidence="3" id="KW-1185">Reference proteome</keyword>
<dbReference type="AlphaFoldDB" id="A0AA36D6W4"/>
<dbReference type="EMBL" id="CATQJA010002662">
    <property type="protein sequence ID" value="CAJ0581170.1"/>
    <property type="molecule type" value="Genomic_DNA"/>
</dbReference>
<organism evidence="2 3">
    <name type="scientific">Mesorhabditis spiculigera</name>
    <dbReference type="NCBI Taxonomy" id="96644"/>
    <lineage>
        <taxon>Eukaryota</taxon>
        <taxon>Metazoa</taxon>
        <taxon>Ecdysozoa</taxon>
        <taxon>Nematoda</taxon>
        <taxon>Chromadorea</taxon>
        <taxon>Rhabditida</taxon>
        <taxon>Rhabditina</taxon>
        <taxon>Rhabditomorpha</taxon>
        <taxon>Rhabditoidea</taxon>
        <taxon>Rhabditidae</taxon>
        <taxon>Mesorhabditinae</taxon>
        <taxon>Mesorhabditis</taxon>
    </lineage>
</organism>
<reference evidence="2" key="1">
    <citation type="submission" date="2023-06" db="EMBL/GenBank/DDBJ databases">
        <authorList>
            <person name="Delattre M."/>
        </authorList>
    </citation>
    <scope>NUCLEOTIDE SEQUENCE</scope>
    <source>
        <strain evidence="2">AF72</strain>
    </source>
</reference>
<comment type="caution">
    <text evidence="2">The sequence shown here is derived from an EMBL/GenBank/DDBJ whole genome shotgun (WGS) entry which is preliminary data.</text>
</comment>
<sequence>MLHTLEHLLYNMDVYGANTHIRDQSAMDDANGRVPDHSAADMELDKNTGPVEMHNIQPEDRDVQQAPQGEEIQQNAEIEKPRQLEGNQRAKKRARKAKKVVQHTPFLLEVKTEAEEPSECIEGGAQLQQVHPPTQDVPVCAIARSARNIGVGWS</sequence>
<evidence type="ECO:0000256" key="1">
    <source>
        <dbReference type="SAM" id="MobiDB-lite"/>
    </source>
</evidence>
<accession>A0AA36D6W4</accession>
<feature type="region of interest" description="Disordered" evidence="1">
    <location>
        <begin position="62"/>
        <end position="89"/>
    </location>
</feature>
<dbReference type="Proteomes" id="UP001177023">
    <property type="component" value="Unassembled WGS sequence"/>
</dbReference>
<proteinExistence type="predicted"/>
<evidence type="ECO:0000313" key="2">
    <source>
        <dbReference type="EMBL" id="CAJ0581170.1"/>
    </source>
</evidence>
<feature type="compositionally biased region" description="Polar residues" evidence="1">
    <location>
        <begin position="65"/>
        <end position="76"/>
    </location>
</feature>
<protein>
    <submittedName>
        <fullName evidence="2">Uncharacterized protein</fullName>
    </submittedName>
</protein>
<gene>
    <name evidence="2" type="ORF">MSPICULIGERA_LOCUS19337</name>
</gene>